<name>A0A4P8EKR7_9RHOB</name>
<feature type="domain" description="Quercetin 2,3-dioxygenase C-terminal cupin" evidence="5">
    <location>
        <begin position="159"/>
        <end position="244"/>
    </location>
</feature>
<keyword evidence="2" id="KW-0408">Iron</keyword>
<keyword evidence="7" id="KW-1185">Reference proteome</keyword>
<dbReference type="Pfam" id="PF02678">
    <property type="entry name" value="Pirin"/>
    <property type="match status" value="1"/>
</dbReference>
<dbReference type="RefSeq" id="WP_137195641.1">
    <property type="nucleotide sequence ID" value="NZ_CP039965.1"/>
</dbReference>
<organism evidence="6 7">
    <name type="scientific">Pseudorhodobacter turbinis</name>
    <dbReference type="NCBI Taxonomy" id="2500533"/>
    <lineage>
        <taxon>Bacteria</taxon>
        <taxon>Pseudomonadati</taxon>
        <taxon>Pseudomonadota</taxon>
        <taxon>Alphaproteobacteria</taxon>
        <taxon>Rhodobacterales</taxon>
        <taxon>Paracoccaceae</taxon>
        <taxon>Pseudorhodobacter</taxon>
    </lineage>
</organism>
<feature type="binding site" evidence="2">
    <location>
        <position position="72"/>
    </location>
    <ligand>
        <name>Fe cation</name>
        <dbReference type="ChEBI" id="CHEBI:24875"/>
    </ligand>
</feature>
<dbReference type="CDD" id="cd02910">
    <property type="entry name" value="cupin_Yhhw_N"/>
    <property type="match status" value="1"/>
</dbReference>
<reference evidence="6 7" key="1">
    <citation type="submission" date="2019-05" db="EMBL/GenBank/DDBJ databases">
        <title>Pseudorhodobacter turbinis sp. nov., isolated from the gut of the Korean turban shell.</title>
        <authorList>
            <person name="Jeong Y.-S."/>
            <person name="Kang W.-R."/>
            <person name="Bae J.-W."/>
        </authorList>
    </citation>
    <scope>NUCLEOTIDE SEQUENCE [LARGE SCALE GENOMIC DNA]</scope>
    <source>
        <strain evidence="6 7">S12M18</strain>
        <plasmid evidence="6 7">unnamed1</plasmid>
    </source>
</reference>
<dbReference type="InterPro" id="IPR003829">
    <property type="entry name" value="Pirin_N_dom"/>
</dbReference>
<dbReference type="KEGG" id="pseb:EOK75_19395"/>
<dbReference type="InterPro" id="IPR012093">
    <property type="entry name" value="Pirin"/>
</dbReference>
<dbReference type="SUPFAM" id="SSF51182">
    <property type="entry name" value="RmlC-like cupins"/>
    <property type="match status" value="1"/>
</dbReference>
<dbReference type="PANTHER" id="PTHR43212">
    <property type="entry name" value="QUERCETIN 2,3-DIOXYGENASE"/>
    <property type="match status" value="1"/>
</dbReference>
<accession>A0A4P8EKR7</accession>
<comment type="similarity">
    <text evidence="1 3">Belongs to the pirin family.</text>
</comment>
<proteinExistence type="inferred from homology"/>
<evidence type="ECO:0000256" key="3">
    <source>
        <dbReference type="RuleBase" id="RU003457"/>
    </source>
</evidence>
<evidence type="ECO:0000313" key="6">
    <source>
        <dbReference type="EMBL" id="QCO57830.1"/>
    </source>
</evidence>
<evidence type="ECO:0000259" key="4">
    <source>
        <dbReference type="Pfam" id="PF02678"/>
    </source>
</evidence>
<comment type="cofactor">
    <cofactor evidence="2">
        <name>Fe cation</name>
        <dbReference type="ChEBI" id="CHEBI:24875"/>
    </cofactor>
    <text evidence="2">Binds 1 Fe cation per subunit.</text>
</comment>
<dbReference type="EMBL" id="CP039965">
    <property type="protein sequence ID" value="QCO57830.1"/>
    <property type="molecule type" value="Genomic_DNA"/>
</dbReference>
<dbReference type="Proteomes" id="UP000298631">
    <property type="component" value="Plasmid unnamed1"/>
</dbReference>
<gene>
    <name evidence="6" type="ORF">EOK75_19395</name>
</gene>
<keyword evidence="6" id="KW-0614">Plasmid</keyword>
<dbReference type="Pfam" id="PF17954">
    <property type="entry name" value="Pirin_C_2"/>
    <property type="match status" value="1"/>
</dbReference>
<protein>
    <submittedName>
        <fullName evidence="6">Pirin family protein</fullName>
    </submittedName>
</protein>
<dbReference type="PANTHER" id="PTHR43212:SF3">
    <property type="entry name" value="QUERCETIN 2,3-DIOXYGENASE"/>
    <property type="match status" value="1"/>
</dbReference>
<geneLocation type="plasmid" evidence="6 7">
    <name>unnamed1</name>
</geneLocation>
<evidence type="ECO:0000313" key="7">
    <source>
        <dbReference type="Proteomes" id="UP000298631"/>
    </source>
</evidence>
<keyword evidence="2" id="KW-0479">Metal-binding</keyword>
<evidence type="ECO:0000256" key="1">
    <source>
        <dbReference type="ARBA" id="ARBA00008416"/>
    </source>
</evidence>
<dbReference type="PIRSF" id="PIRSF006232">
    <property type="entry name" value="Pirin"/>
    <property type="match status" value="1"/>
</dbReference>
<feature type="binding site" evidence="2">
    <location>
        <position position="70"/>
    </location>
    <ligand>
        <name>Fe cation</name>
        <dbReference type="ChEBI" id="CHEBI:24875"/>
    </ligand>
</feature>
<feature type="domain" description="Pirin N-terminal" evidence="4">
    <location>
        <begin position="28"/>
        <end position="132"/>
    </location>
</feature>
<dbReference type="GO" id="GO:0046872">
    <property type="term" value="F:metal ion binding"/>
    <property type="evidence" value="ECO:0007669"/>
    <property type="project" value="UniProtKB-KW"/>
</dbReference>
<dbReference type="Gene3D" id="2.60.120.10">
    <property type="entry name" value="Jelly Rolls"/>
    <property type="match status" value="2"/>
</dbReference>
<evidence type="ECO:0000256" key="2">
    <source>
        <dbReference type="PIRSR" id="PIRSR006232-1"/>
    </source>
</evidence>
<dbReference type="CDD" id="cd20311">
    <property type="entry name" value="cupin_Yhhw_C"/>
    <property type="match status" value="1"/>
</dbReference>
<feature type="binding site" evidence="2">
    <location>
        <position position="114"/>
    </location>
    <ligand>
        <name>Fe cation</name>
        <dbReference type="ChEBI" id="CHEBI:24875"/>
    </ligand>
</feature>
<dbReference type="InterPro" id="IPR011051">
    <property type="entry name" value="RmlC_Cupin_sf"/>
</dbReference>
<sequence>MTRHQNITTQNALTFTKRPAVERGKADFGWLKSAHSFSFGQYYDPNHLGFGNLIVINDDLVDGGKGFGAHPHKNAEIFSYVMGGALEHKDSMGNGSVVGTGGVQYMSAGSGVTHSEFNPSATDEMRFLQVWLVPEVENTQPTYDTMDLTSADKDGKLKLFLSKDGRDGSMKTQADASVYAATLSGDQMITQDLTAGRKAWVQVAGGSVRVNEIILNKGDGLAIDGTGALTFDQGKDAEFLFFDLAP</sequence>
<dbReference type="OrthoDB" id="9780903at2"/>
<dbReference type="InterPro" id="IPR014710">
    <property type="entry name" value="RmlC-like_jellyroll"/>
</dbReference>
<dbReference type="AlphaFoldDB" id="A0A4P8EKR7"/>
<feature type="binding site" evidence="2">
    <location>
        <position position="116"/>
    </location>
    <ligand>
        <name>Fe cation</name>
        <dbReference type="ChEBI" id="CHEBI:24875"/>
    </ligand>
</feature>
<evidence type="ECO:0000259" key="5">
    <source>
        <dbReference type="Pfam" id="PF17954"/>
    </source>
</evidence>
<dbReference type="InterPro" id="IPR041602">
    <property type="entry name" value="Quercetinase_C"/>
</dbReference>